<dbReference type="Gene3D" id="3.40.50.300">
    <property type="entry name" value="P-loop containing nucleotide triphosphate hydrolases"/>
    <property type="match status" value="1"/>
</dbReference>
<proteinExistence type="predicted"/>
<dbReference type="InterPro" id="IPR011990">
    <property type="entry name" value="TPR-like_helical_dom_sf"/>
</dbReference>
<feature type="region of interest" description="Disordered" evidence="1">
    <location>
        <begin position="1001"/>
        <end position="1023"/>
    </location>
</feature>
<evidence type="ECO:0008006" key="5">
    <source>
        <dbReference type="Google" id="ProtNLM"/>
    </source>
</evidence>
<evidence type="ECO:0000256" key="2">
    <source>
        <dbReference type="SAM" id="SignalP"/>
    </source>
</evidence>
<evidence type="ECO:0000313" key="4">
    <source>
        <dbReference type="Proteomes" id="UP001451303"/>
    </source>
</evidence>
<feature type="compositionally biased region" description="Acidic residues" evidence="1">
    <location>
        <begin position="1013"/>
        <end position="1023"/>
    </location>
</feature>
<feature type="signal peptide" evidence="2">
    <location>
        <begin position="1"/>
        <end position="17"/>
    </location>
</feature>
<keyword evidence="2" id="KW-0732">Signal</keyword>
<dbReference type="PANTHER" id="PTHR46082">
    <property type="entry name" value="ATP/GTP-BINDING PROTEIN-RELATED"/>
    <property type="match status" value="1"/>
</dbReference>
<evidence type="ECO:0000256" key="1">
    <source>
        <dbReference type="SAM" id="MobiDB-lite"/>
    </source>
</evidence>
<keyword evidence="4" id="KW-1185">Reference proteome</keyword>
<evidence type="ECO:0000313" key="3">
    <source>
        <dbReference type="EMBL" id="KAL0470209.1"/>
    </source>
</evidence>
<dbReference type="PANTHER" id="PTHR46082:SF6">
    <property type="entry name" value="AAA+ ATPASE DOMAIN-CONTAINING PROTEIN-RELATED"/>
    <property type="match status" value="1"/>
</dbReference>
<dbReference type="Proteomes" id="UP001451303">
    <property type="component" value="Unassembled WGS sequence"/>
</dbReference>
<gene>
    <name evidence="3" type="ORF">QR685DRAFT_523077</name>
</gene>
<reference evidence="3 4" key="1">
    <citation type="submission" date="2023-09" db="EMBL/GenBank/DDBJ databases">
        <title>Multi-omics analysis of a traditional fermented food reveals byproduct-associated fungal strains for waste-to-food upcycling.</title>
        <authorList>
            <consortium name="Lawrence Berkeley National Laboratory"/>
            <person name="Rekdal V.M."/>
            <person name="Villalobos-Escobedo J.M."/>
            <person name="Rodriguez-Valeron N."/>
            <person name="Garcia M.O."/>
            <person name="Vasquez D.P."/>
            <person name="Damayanti I."/>
            <person name="Sorensen P.M."/>
            <person name="Baidoo E.E."/>
            <person name="De Carvalho A.C."/>
            <person name="Riley R."/>
            <person name="Lipzen A."/>
            <person name="He G."/>
            <person name="Yan M."/>
            <person name="Haridas S."/>
            <person name="Daum C."/>
            <person name="Yoshinaga Y."/>
            <person name="Ng V."/>
            <person name="Grigoriev I.V."/>
            <person name="Munk R."/>
            <person name="Nuraida L."/>
            <person name="Wijaya C.H."/>
            <person name="Morales P.-C."/>
            <person name="Keasling J.D."/>
        </authorList>
    </citation>
    <scope>NUCLEOTIDE SEQUENCE [LARGE SCALE GENOMIC DNA]</scope>
    <source>
        <strain evidence="3 4">FGSC 2613</strain>
    </source>
</reference>
<dbReference type="InterPro" id="IPR027417">
    <property type="entry name" value="P-loop_NTPase"/>
</dbReference>
<organism evidence="3 4">
    <name type="scientific">Neurospora intermedia</name>
    <dbReference type="NCBI Taxonomy" id="5142"/>
    <lineage>
        <taxon>Eukaryota</taxon>
        <taxon>Fungi</taxon>
        <taxon>Dikarya</taxon>
        <taxon>Ascomycota</taxon>
        <taxon>Pezizomycotina</taxon>
        <taxon>Sordariomycetes</taxon>
        <taxon>Sordariomycetidae</taxon>
        <taxon>Sordariales</taxon>
        <taxon>Sordariaceae</taxon>
        <taxon>Neurospora</taxon>
    </lineage>
</organism>
<dbReference type="EMBL" id="JAVLET010000004">
    <property type="protein sequence ID" value="KAL0470209.1"/>
    <property type="molecule type" value="Genomic_DNA"/>
</dbReference>
<sequence>MAASPAITLWLVGSVLSMVVTTLSFMETTTSTHPAHPTRSASRSNPLLNSIFPAMKTLLNDRTSQNGWKKTLKNPGSRAALWGLGGIGKSQFAIRYAQDLEQRSPETFIFWIYARTRDLFITGYREIAEKLGLLPDPSEADETVLLAVRDWCNKNQQWLMILDNADDATIFKNTTTSEASASDDGSAIKAQPPDLSDFLPRGQTGNLLITSRDKAVAQFLAGKWNARDVPAMTEHEAIQLLRKKLRDYNDEDCEVALVQALDCIPLAITQAASYIAFEEDTGLTTPAKYLELFRMSDQERVSLLSDVTVNDPFREPGTSPAIVTTWKITFSRIKETNDNAAWLLSLMSFLHNQGIPQWFLEKIYAHCPAVTNVGQALANDLGVLCRYALITRFRTGNEGREELHDGTAQSRQYYMHGTIRTCTRAWLEESEENDKFKWDFVKFLGIFHPNSCFETWTRCGELSPHVESLLNLPGLDDLDEDEAPFLLRVLSCAGNYNIDTGRLARASVLLTEAFDLAEVTYCPGHKRIFRVVTDLWKLHKSFSGHHPLQVQIPFATNGLYNSLRRILINPPYNIAALQSHGISIETILQDPRTSEHKEALSLFHELRTLGPDILKDSELLVQFVNTLGFVSRHAERETVYRAMLRRRIQFPDEDWLTKVGFSDDDIRFAIYDSMLCQGKNEELLDLLEASRATLEIPDAKHLSLCNAHEALGISLMKQGKWEDAEKVWRELLDGSNRKVGSRDPVSYEVRMRIVECLTKQGNHTKAVEDLGNIVEMCKKLLGFEHPNTLGATVMLGQSLNSLGRYVQAEGLLRGCLATLQSNHEDRIESSTYCLAITILFGSLKWQGKDESQISEFVAQILDVAPDYLRWASKQRMSACNRRKSQSPTEQSVTEGTVRNLAAALPNTTFGGATISDLVHNYLYKYSDMGCQDNLQDWVENTAARAVEQLHVGERMVGRNDSSRPEMKRLFAIGLGKRRSLHAERALEDCMRMLREVRKGVGEDLNEHRSDVRGDEDEMEEDVE</sequence>
<accession>A0ABR3DC67</accession>
<feature type="chain" id="PRO_5047053328" description="NB-ARC domain-containing protein" evidence="2">
    <location>
        <begin position="18"/>
        <end position="1023"/>
    </location>
</feature>
<dbReference type="SUPFAM" id="SSF48452">
    <property type="entry name" value="TPR-like"/>
    <property type="match status" value="1"/>
</dbReference>
<feature type="compositionally biased region" description="Basic and acidic residues" evidence="1">
    <location>
        <begin position="1001"/>
        <end position="1012"/>
    </location>
</feature>
<name>A0ABR3DC67_NEUIN</name>
<comment type="caution">
    <text evidence="3">The sequence shown here is derived from an EMBL/GenBank/DDBJ whole genome shotgun (WGS) entry which is preliminary data.</text>
</comment>
<protein>
    <recommendedName>
        <fullName evidence="5">NB-ARC domain-containing protein</fullName>
    </recommendedName>
</protein>
<dbReference type="InterPro" id="IPR053137">
    <property type="entry name" value="NLR-like"/>
</dbReference>
<dbReference type="SUPFAM" id="SSF52540">
    <property type="entry name" value="P-loop containing nucleoside triphosphate hydrolases"/>
    <property type="match status" value="1"/>
</dbReference>
<dbReference type="Pfam" id="PF13374">
    <property type="entry name" value="TPR_10"/>
    <property type="match status" value="1"/>
</dbReference>
<dbReference type="Gene3D" id="1.25.40.10">
    <property type="entry name" value="Tetratricopeptide repeat domain"/>
    <property type="match status" value="1"/>
</dbReference>